<protein>
    <submittedName>
        <fullName evidence="8">Tyrosine-type recombinase/integrase</fullName>
    </submittedName>
</protein>
<dbReference type="RefSeq" id="WP_190943966.1">
    <property type="nucleotide sequence ID" value="NZ_JACJSI010000094.1"/>
</dbReference>
<reference evidence="8 9" key="1">
    <citation type="journal article" date="2020" name="ISME J.">
        <title>Comparative genomics reveals insights into cyanobacterial evolution and habitat adaptation.</title>
        <authorList>
            <person name="Chen M.Y."/>
            <person name="Teng W.K."/>
            <person name="Zhao L."/>
            <person name="Hu C.X."/>
            <person name="Zhou Y.K."/>
            <person name="Han B.P."/>
            <person name="Song L.R."/>
            <person name="Shu W.S."/>
        </authorList>
    </citation>
    <scope>NUCLEOTIDE SEQUENCE [LARGE SCALE GENOMIC DNA]</scope>
    <source>
        <strain evidence="8 9">FACHB-838</strain>
    </source>
</reference>
<keyword evidence="9" id="KW-1185">Reference proteome</keyword>
<evidence type="ECO:0000256" key="2">
    <source>
        <dbReference type="ARBA" id="ARBA00022908"/>
    </source>
</evidence>
<dbReference type="Gene3D" id="1.10.443.10">
    <property type="entry name" value="Intergrase catalytic core"/>
    <property type="match status" value="1"/>
</dbReference>
<sequence>MDTTITTGGEILAADNTLVPLDSATLSTAPDVMARLLLGKRSPNTQRAYARDLQDFFDYVAKKPPTPSLVTQFLKLEQGQAINVVSQYKESLMNKGLSEATVNRRLSAIKSLVQVGRVLGVCNFVLDDIGGEKVKAYRDTSGVAPEAIGSMMKLIDTSTVIGKRDYAIMRLLWDNALRRNEICQLNIGDFNASGGTISILGKGRGTQKETIKLSRKTIEAIADWLIASRRTKAKSNEPLFVALVEHFKGKRLTGEFIRKLVDTLAQQAGIPKKMSPHRIRHSAITKATEVFDGDYQKVQKFSRHANINTVLKYDDNRKKQEFQATITDTLADLF</sequence>
<evidence type="ECO:0000259" key="6">
    <source>
        <dbReference type="PROSITE" id="PS51898"/>
    </source>
</evidence>
<evidence type="ECO:0000256" key="3">
    <source>
        <dbReference type="ARBA" id="ARBA00023125"/>
    </source>
</evidence>
<dbReference type="PROSITE" id="PS51898">
    <property type="entry name" value="TYR_RECOMBINASE"/>
    <property type="match status" value="1"/>
</dbReference>
<dbReference type="CDD" id="cd01195">
    <property type="entry name" value="INT_C_like_5"/>
    <property type="match status" value="1"/>
</dbReference>
<dbReference type="InterPro" id="IPR010998">
    <property type="entry name" value="Integrase_recombinase_N"/>
</dbReference>
<dbReference type="InterPro" id="IPR011010">
    <property type="entry name" value="DNA_brk_join_enz"/>
</dbReference>
<keyword evidence="2" id="KW-0229">DNA integration</keyword>
<dbReference type="InterPro" id="IPR044068">
    <property type="entry name" value="CB"/>
</dbReference>
<comment type="similarity">
    <text evidence="1">Belongs to the 'phage' integrase family.</text>
</comment>
<proteinExistence type="inferred from homology"/>
<dbReference type="InterPro" id="IPR050090">
    <property type="entry name" value="Tyrosine_recombinase_XerCD"/>
</dbReference>
<comment type="caution">
    <text evidence="8">The sequence shown here is derived from an EMBL/GenBank/DDBJ whole genome shotgun (WGS) entry which is preliminary data.</text>
</comment>
<evidence type="ECO:0000313" key="8">
    <source>
        <dbReference type="EMBL" id="MBD2533394.1"/>
    </source>
</evidence>
<evidence type="ECO:0000256" key="1">
    <source>
        <dbReference type="ARBA" id="ARBA00008857"/>
    </source>
</evidence>
<evidence type="ECO:0000259" key="7">
    <source>
        <dbReference type="PROSITE" id="PS51900"/>
    </source>
</evidence>
<feature type="domain" description="Tyr recombinase" evidence="6">
    <location>
        <begin position="138"/>
        <end position="326"/>
    </location>
</feature>
<keyword evidence="4" id="KW-0233">DNA recombination</keyword>
<keyword evidence="3 5" id="KW-0238">DNA-binding</keyword>
<dbReference type="SUPFAM" id="SSF47823">
    <property type="entry name" value="lambda integrase-like, N-terminal domain"/>
    <property type="match status" value="1"/>
</dbReference>
<dbReference type="SUPFAM" id="SSF56349">
    <property type="entry name" value="DNA breaking-rejoining enzymes"/>
    <property type="match status" value="1"/>
</dbReference>
<evidence type="ECO:0000256" key="5">
    <source>
        <dbReference type="PROSITE-ProRule" id="PRU01248"/>
    </source>
</evidence>
<dbReference type="Gene3D" id="1.10.150.130">
    <property type="match status" value="1"/>
</dbReference>
<dbReference type="InterPro" id="IPR013762">
    <property type="entry name" value="Integrase-like_cat_sf"/>
</dbReference>
<accession>A0ABR8DVF3</accession>
<name>A0ABR8DVF3_9NOSO</name>
<feature type="domain" description="Core-binding (CB)" evidence="7">
    <location>
        <begin position="27"/>
        <end position="117"/>
    </location>
</feature>
<dbReference type="EMBL" id="JACJSI010000094">
    <property type="protein sequence ID" value="MBD2533394.1"/>
    <property type="molecule type" value="Genomic_DNA"/>
</dbReference>
<evidence type="ECO:0000313" key="9">
    <source>
        <dbReference type="Proteomes" id="UP000623440"/>
    </source>
</evidence>
<evidence type="ECO:0000256" key="4">
    <source>
        <dbReference type="ARBA" id="ARBA00023172"/>
    </source>
</evidence>
<dbReference type="Proteomes" id="UP000623440">
    <property type="component" value="Unassembled WGS sequence"/>
</dbReference>
<organism evidence="8 9">
    <name type="scientific">Nostoc flagelliforme FACHB-838</name>
    <dbReference type="NCBI Taxonomy" id="2692904"/>
    <lineage>
        <taxon>Bacteria</taxon>
        <taxon>Bacillati</taxon>
        <taxon>Cyanobacteriota</taxon>
        <taxon>Cyanophyceae</taxon>
        <taxon>Nostocales</taxon>
        <taxon>Nostocaceae</taxon>
        <taxon>Nostoc</taxon>
    </lineage>
</organism>
<dbReference type="InterPro" id="IPR002104">
    <property type="entry name" value="Integrase_catalytic"/>
</dbReference>
<dbReference type="PANTHER" id="PTHR30349">
    <property type="entry name" value="PHAGE INTEGRASE-RELATED"/>
    <property type="match status" value="1"/>
</dbReference>
<dbReference type="PROSITE" id="PS51900">
    <property type="entry name" value="CB"/>
    <property type="match status" value="1"/>
</dbReference>
<dbReference type="PANTHER" id="PTHR30349:SF64">
    <property type="entry name" value="PROPHAGE INTEGRASE INTD-RELATED"/>
    <property type="match status" value="1"/>
</dbReference>
<dbReference type="Pfam" id="PF00589">
    <property type="entry name" value="Phage_integrase"/>
    <property type="match status" value="1"/>
</dbReference>
<dbReference type="InterPro" id="IPR004107">
    <property type="entry name" value="Integrase_SAM-like_N"/>
</dbReference>
<dbReference type="Pfam" id="PF02899">
    <property type="entry name" value="Phage_int_SAM_1"/>
    <property type="match status" value="1"/>
</dbReference>
<gene>
    <name evidence="8" type="ORF">H6G97_29070</name>
</gene>